<comment type="caution">
    <text evidence="17">The sequence shown here is derived from an EMBL/GenBank/DDBJ whole genome shotgun (WGS) entry which is preliminary data.</text>
</comment>
<evidence type="ECO:0000256" key="3">
    <source>
        <dbReference type="ARBA" id="ARBA00004667"/>
    </source>
</evidence>
<comment type="subunit">
    <text evidence="15">Heteromultimer composed of HisG and HisZ subunits.</text>
</comment>
<dbReference type="PANTHER" id="PTHR21403">
    <property type="entry name" value="ATP PHOSPHORIBOSYLTRANSFERASE ATP-PRTASE"/>
    <property type="match status" value="1"/>
</dbReference>
<organism evidence="17 18">
    <name type="scientific">Acetobacterium malicum</name>
    <dbReference type="NCBI Taxonomy" id="52692"/>
    <lineage>
        <taxon>Bacteria</taxon>
        <taxon>Bacillati</taxon>
        <taxon>Bacillota</taxon>
        <taxon>Clostridia</taxon>
        <taxon>Eubacteriales</taxon>
        <taxon>Eubacteriaceae</taxon>
        <taxon>Acetobacterium</taxon>
    </lineage>
</organism>
<evidence type="ECO:0000256" key="11">
    <source>
        <dbReference type="ARBA" id="ARBA00022741"/>
    </source>
</evidence>
<evidence type="ECO:0000256" key="1">
    <source>
        <dbReference type="ARBA" id="ARBA00000915"/>
    </source>
</evidence>
<evidence type="ECO:0000256" key="10">
    <source>
        <dbReference type="ARBA" id="ARBA00022679"/>
    </source>
</evidence>
<dbReference type="GO" id="GO:0003879">
    <property type="term" value="F:ATP phosphoribosyltransferase activity"/>
    <property type="evidence" value="ECO:0007669"/>
    <property type="project" value="UniProtKB-EC"/>
</dbReference>
<evidence type="ECO:0000256" key="12">
    <source>
        <dbReference type="ARBA" id="ARBA00022840"/>
    </source>
</evidence>
<keyword evidence="8 15" id="KW-0028">Amino-acid biosynthesis</keyword>
<keyword evidence="7 15" id="KW-0963">Cytoplasm</keyword>
<keyword evidence="11 15" id="KW-0547">Nucleotide-binding</keyword>
<dbReference type="HAMAP" id="MF_01018">
    <property type="entry name" value="HisG_Short"/>
    <property type="match status" value="1"/>
</dbReference>
<accession>A0ABR6YSV9</accession>
<evidence type="ECO:0000256" key="4">
    <source>
        <dbReference type="ARBA" id="ARBA00009489"/>
    </source>
</evidence>
<comment type="function">
    <text evidence="14 15">Catalyzes the condensation of ATP and 5-phosphoribose 1-diphosphate to form N'-(5'-phosphoribosyl)-ATP (PR-ATP). Has a crucial role in the pathway because the rate of histidine biosynthesis seems to be controlled primarily by regulation of HisG enzymatic activity.</text>
</comment>
<gene>
    <name evidence="15" type="primary">hisG</name>
    <name evidence="17" type="ORF">GH811_01340</name>
</gene>
<evidence type="ECO:0000313" key="17">
    <source>
        <dbReference type="EMBL" id="MBC3898259.1"/>
    </source>
</evidence>
<dbReference type="PROSITE" id="PS01316">
    <property type="entry name" value="ATP_P_PHORIBOSYLTR"/>
    <property type="match status" value="1"/>
</dbReference>
<evidence type="ECO:0000313" key="18">
    <source>
        <dbReference type="Proteomes" id="UP000622405"/>
    </source>
</evidence>
<comment type="domain">
    <text evidence="15">Lacks the C-terminal regulatory region which is replaced by HisZ.</text>
</comment>
<dbReference type="InterPro" id="IPR018198">
    <property type="entry name" value="ATP_PRibTrfase_CS"/>
</dbReference>
<dbReference type="SUPFAM" id="SSF53850">
    <property type="entry name" value="Periplasmic binding protein-like II"/>
    <property type="match status" value="1"/>
</dbReference>
<keyword evidence="10 15" id="KW-0808">Transferase</keyword>
<keyword evidence="9 15" id="KW-0328">Glycosyltransferase</keyword>
<dbReference type="EC" id="2.4.2.17" evidence="5 15"/>
<comment type="pathway">
    <text evidence="3 15">Amino-acid biosynthesis; L-histidine biosynthesis; L-histidine from 5-phospho-alpha-D-ribose 1-diphosphate: step 1/9.</text>
</comment>
<evidence type="ECO:0000256" key="5">
    <source>
        <dbReference type="ARBA" id="ARBA00011946"/>
    </source>
</evidence>
<dbReference type="CDD" id="cd13595">
    <property type="entry name" value="PBP2_HisGs"/>
    <property type="match status" value="1"/>
</dbReference>
<proteinExistence type="inferred from homology"/>
<dbReference type="EMBL" id="WJBE01000001">
    <property type="protein sequence ID" value="MBC3898259.1"/>
    <property type="molecule type" value="Genomic_DNA"/>
</dbReference>
<evidence type="ECO:0000256" key="14">
    <source>
        <dbReference type="ARBA" id="ARBA00024861"/>
    </source>
</evidence>
<protein>
    <recommendedName>
        <fullName evidence="6 15">ATP phosphoribosyltransferase</fullName>
        <shortName evidence="15">ATP-PRT</shortName>
        <shortName evidence="15">ATP-PRTase</shortName>
        <ecNumber evidence="5 15">2.4.2.17</ecNumber>
    </recommendedName>
</protein>
<reference evidence="17 18" key="1">
    <citation type="journal article" date="2020" name="mSystems">
        <title>Defining Genomic and Predicted Metabolic Features of the Acetobacterium Genus.</title>
        <authorList>
            <person name="Ross D.E."/>
            <person name="Marshall C.W."/>
            <person name="Gulliver D."/>
            <person name="May H.D."/>
            <person name="Norman R.S."/>
        </authorList>
    </citation>
    <scope>NUCLEOTIDE SEQUENCE [LARGE SCALE GENOMIC DNA]</scope>
    <source>
        <strain evidence="17 18">DSM 4132</strain>
    </source>
</reference>
<keyword evidence="13 15" id="KW-0368">Histidine biosynthesis</keyword>
<feature type="domain" description="ATP phosphoribosyltransferase catalytic" evidence="16">
    <location>
        <begin position="53"/>
        <end position="203"/>
    </location>
</feature>
<evidence type="ECO:0000259" key="16">
    <source>
        <dbReference type="Pfam" id="PF01634"/>
    </source>
</evidence>
<dbReference type="Proteomes" id="UP000622405">
    <property type="component" value="Unassembled WGS sequence"/>
</dbReference>
<evidence type="ECO:0000256" key="15">
    <source>
        <dbReference type="HAMAP-Rule" id="MF_01018"/>
    </source>
</evidence>
<dbReference type="InterPro" id="IPR001348">
    <property type="entry name" value="ATP_PRibTrfase_HisG"/>
</dbReference>
<evidence type="ECO:0000256" key="6">
    <source>
        <dbReference type="ARBA" id="ARBA00020998"/>
    </source>
</evidence>
<comment type="similarity">
    <text evidence="4 15">Belongs to the ATP phosphoribosyltransferase family. Short subfamily.</text>
</comment>
<evidence type="ECO:0000256" key="7">
    <source>
        <dbReference type="ARBA" id="ARBA00022490"/>
    </source>
</evidence>
<sequence>MVIRFALAKGRVAKKAIELLIDLGYIFEDYSEKSRKLIFTDTTGTIEFFLVKSPDVPTYVEKGAADIGIVGKDVLLEHPAQVYEMLNLNIGKCKMCVAGFENHPIPYGKKMVVGTKYPVIAKDYFHTKNQLVDIIKINGSVELAPLIGLADCIVDIVESGSTLKENGLSVLAEICEISSRLIVNQVSLKTKREMIDPIIKAFENQL</sequence>
<keyword evidence="18" id="KW-1185">Reference proteome</keyword>
<name>A0ABR6YSV9_9FIRM</name>
<comment type="subcellular location">
    <subcellularLocation>
        <location evidence="2 15">Cytoplasm</location>
    </subcellularLocation>
</comment>
<dbReference type="InterPro" id="IPR013820">
    <property type="entry name" value="ATP_PRibTrfase_cat"/>
</dbReference>
<evidence type="ECO:0000256" key="2">
    <source>
        <dbReference type="ARBA" id="ARBA00004496"/>
    </source>
</evidence>
<dbReference type="Pfam" id="PF01634">
    <property type="entry name" value="HisG"/>
    <property type="match status" value="1"/>
</dbReference>
<keyword evidence="12 15" id="KW-0067">ATP-binding</keyword>
<dbReference type="PANTHER" id="PTHR21403:SF8">
    <property type="entry name" value="ATP PHOSPHORIBOSYLTRANSFERASE"/>
    <property type="match status" value="1"/>
</dbReference>
<evidence type="ECO:0000256" key="9">
    <source>
        <dbReference type="ARBA" id="ARBA00022676"/>
    </source>
</evidence>
<dbReference type="Gene3D" id="3.40.190.10">
    <property type="entry name" value="Periplasmic binding protein-like II"/>
    <property type="match status" value="2"/>
</dbReference>
<dbReference type="RefSeq" id="WP_026395452.1">
    <property type="nucleotide sequence ID" value="NZ_WJBE01000001.1"/>
</dbReference>
<dbReference type="NCBIfam" id="TIGR00070">
    <property type="entry name" value="hisG"/>
    <property type="match status" value="1"/>
</dbReference>
<evidence type="ECO:0000256" key="13">
    <source>
        <dbReference type="ARBA" id="ARBA00023102"/>
    </source>
</evidence>
<evidence type="ECO:0000256" key="8">
    <source>
        <dbReference type="ARBA" id="ARBA00022605"/>
    </source>
</evidence>
<dbReference type="InterPro" id="IPR024893">
    <property type="entry name" value="ATP_PRibTrfase_HisG_short"/>
</dbReference>
<comment type="catalytic activity">
    <reaction evidence="1 15">
        <text>1-(5-phospho-beta-D-ribosyl)-ATP + diphosphate = 5-phospho-alpha-D-ribose 1-diphosphate + ATP</text>
        <dbReference type="Rhea" id="RHEA:18473"/>
        <dbReference type="ChEBI" id="CHEBI:30616"/>
        <dbReference type="ChEBI" id="CHEBI:33019"/>
        <dbReference type="ChEBI" id="CHEBI:58017"/>
        <dbReference type="ChEBI" id="CHEBI:73183"/>
        <dbReference type="EC" id="2.4.2.17"/>
    </reaction>
</comment>